<evidence type="ECO:0000256" key="3">
    <source>
        <dbReference type="ARBA" id="ARBA00022679"/>
    </source>
</evidence>
<feature type="binding site" evidence="5">
    <location>
        <position position="92"/>
    </location>
    <ligand>
        <name>Mn(2+)</name>
        <dbReference type="ChEBI" id="CHEBI:29035"/>
    </ligand>
</feature>
<dbReference type="InterPro" id="IPR002480">
    <property type="entry name" value="DAHP_synth_2"/>
</dbReference>
<dbReference type="OrthoDB" id="2338at2759"/>
<evidence type="ECO:0000256" key="2">
    <source>
        <dbReference type="ARBA" id="ARBA00008911"/>
    </source>
</evidence>
<dbReference type="PANTHER" id="PTHR21337:SF0">
    <property type="entry name" value="PHOSPHO-2-DEHYDRO-3-DEOXYHEPTONATE ALDOLASE"/>
    <property type="match status" value="1"/>
</dbReference>
<name>A0A8E2E937_9PEZI</name>
<dbReference type="EC" id="2.5.1.54" evidence="6"/>
<feature type="binding site" evidence="5">
    <location>
        <position position="131"/>
    </location>
    <ligand>
        <name>phosphoenolpyruvate</name>
        <dbReference type="ChEBI" id="CHEBI:58702"/>
    </ligand>
</feature>
<comment type="catalytic activity">
    <reaction evidence="4 6">
        <text>D-erythrose 4-phosphate + phosphoenolpyruvate + H2O = 7-phospho-2-dehydro-3-deoxy-D-arabino-heptonate + phosphate</text>
        <dbReference type="Rhea" id="RHEA:14717"/>
        <dbReference type="ChEBI" id="CHEBI:15377"/>
        <dbReference type="ChEBI" id="CHEBI:16897"/>
        <dbReference type="ChEBI" id="CHEBI:43474"/>
        <dbReference type="ChEBI" id="CHEBI:58394"/>
        <dbReference type="ChEBI" id="CHEBI:58702"/>
        <dbReference type="EC" id="2.5.1.54"/>
    </reaction>
</comment>
<keyword evidence="6" id="KW-0057">Aromatic amino acid biosynthesis</keyword>
<evidence type="ECO:0000256" key="4">
    <source>
        <dbReference type="ARBA" id="ARBA00047508"/>
    </source>
</evidence>
<comment type="similarity">
    <text evidence="2 6">Belongs to the class-II DAHP synthase family.</text>
</comment>
<protein>
    <recommendedName>
        <fullName evidence="6">Phospho-2-dehydro-3-deoxyheptonate aldolase</fullName>
        <ecNumber evidence="6">2.5.1.54</ecNumber>
    </recommendedName>
</protein>
<sequence>MIKTISAPVVCQPLEVLPVIESTNATQWTPDSWRSRPVAQAIDYADQLALEQTCSQLRKLPPLVLPYLIESARQQLYQVAKGNAFIIQGGDCAESFYDVQHDIIRSKVTLLSYQSQILGEALGKPIIQIGRIAGQYAKPRSQIFERLPTGETVHAFRGHNVNSENPENREPDPQRLQLGYFYAAATLNTITQVEKELSRGARNTKAPPPLYTSHEILHLPYESALTTGVYNTSATFLWLGERTRQLDGAHVEYARGLRNPIGIKIGPTATPAAVVALLDKLSQNRDHYGKISLITRLGWGKVHSTLPRIIRAVQLSGHVPIWICDPCHANTVSTTCGRKTRIFNAMLEELKETYVAHRRLGSHLGGIHLEQTGENVTECFDEVHVVEPADLGRSYRSLCDPRLSADQAIDLVNGFTAFVKEWCLESDF</sequence>
<dbReference type="Pfam" id="PF01474">
    <property type="entry name" value="DAHP_synth_2"/>
    <property type="match status" value="2"/>
</dbReference>
<evidence type="ECO:0000256" key="5">
    <source>
        <dbReference type="PIRSR" id="PIRSR602480-1"/>
    </source>
</evidence>
<accession>A0A8E2E937</accession>
<keyword evidence="3 6" id="KW-0808">Transferase</keyword>
<dbReference type="GO" id="GO:0009073">
    <property type="term" value="P:aromatic amino acid family biosynthetic process"/>
    <property type="evidence" value="ECO:0007669"/>
    <property type="project" value="UniProtKB-KW"/>
</dbReference>
<dbReference type="GO" id="GO:0009423">
    <property type="term" value="P:chorismate biosynthetic process"/>
    <property type="evidence" value="ECO:0007669"/>
    <property type="project" value="UniProtKB-UniPathway"/>
</dbReference>
<keyword evidence="5" id="KW-0170">Cobalt</keyword>
<gene>
    <name evidence="7" type="ORF">K432DRAFT_435290</name>
</gene>
<evidence type="ECO:0000256" key="6">
    <source>
        <dbReference type="RuleBase" id="RU363071"/>
    </source>
</evidence>
<dbReference type="UniPathway" id="UPA00053">
    <property type="reaction ID" value="UER00084"/>
</dbReference>
<reference evidence="7 8" key="1">
    <citation type="journal article" date="2016" name="Nat. Commun.">
        <title>Ectomycorrhizal ecology is imprinted in the genome of the dominant symbiotic fungus Cenococcum geophilum.</title>
        <authorList>
            <consortium name="DOE Joint Genome Institute"/>
            <person name="Peter M."/>
            <person name="Kohler A."/>
            <person name="Ohm R.A."/>
            <person name="Kuo A."/>
            <person name="Krutzmann J."/>
            <person name="Morin E."/>
            <person name="Arend M."/>
            <person name="Barry K.W."/>
            <person name="Binder M."/>
            <person name="Choi C."/>
            <person name="Clum A."/>
            <person name="Copeland A."/>
            <person name="Grisel N."/>
            <person name="Haridas S."/>
            <person name="Kipfer T."/>
            <person name="LaButti K."/>
            <person name="Lindquist E."/>
            <person name="Lipzen A."/>
            <person name="Maire R."/>
            <person name="Meier B."/>
            <person name="Mihaltcheva S."/>
            <person name="Molinier V."/>
            <person name="Murat C."/>
            <person name="Poggeler S."/>
            <person name="Quandt C.A."/>
            <person name="Sperisen C."/>
            <person name="Tritt A."/>
            <person name="Tisserant E."/>
            <person name="Crous P.W."/>
            <person name="Henrissat B."/>
            <person name="Nehls U."/>
            <person name="Egli S."/>
            <person name="Spatafora J.W."/>
            <person name="Grigoriev I.V."/>
            <person name="Martin F.M."/>
        </authorList>
    </citation>
    <scope>NUCLEOTIDE SEQUENCE [LARGE SCALE GENOMIC DNA]</scope>
    <source>
        <strain evidence="7 8">CBS 459.81</strain>
    </source>
</reference>
<keyword evidence="5" id="KW-0464">Manganese</keyword>
<dbReference type="PANTHER" id="PTHR21337">
    <property type="entry name" value="PHOSPHO-2-DEHYDRO-3-DEOXYHEPTONATE ALDOLASE 1, 2"/>
    <property type="match status" value="1"/>
</dbReference>
<dbReference type="GO" id="GO:0008652">
    <property type="term" value="P:amino acid biosynthetic process"/>
    <property type="evidence" value="ECO:0007669"/>
    <property type="project" value="UniProtKB-KW"/>
</dbReference>
<dbReference type="AlphaFoldDB" id="A0A8E2E937"/>
<dbReference type="Proteomes" id="UP000250266">
    <property type="component" value="Unassembled WGS sequence"/>
</dbReference>
<dbReference type="Gene3D" id="3.20.20.70">
    <property type="entry name" value="Aldolase class I"/>
    <property type="match status" value="1"/>
</dbReference>
<dbReference type="EMBL" id="KV744999">
    <property type="protein sequence ID" value="OCK79545.1"/>
    <property type="molecule type" value="Genomic_DNA"/>
</dbReference>
<evidence type="ECO:0000313" key="7">
    <source>
        <dbReference type="EMBL" id="OCK79545.1"/>
    </source>
</evidence>
<dbReference type="GO" id="GO:0003849">
    <property type="term" value="F:3-deoxy-7-phosphoheptulonate synthase activity"/>
    <property type="evidence" value="ECO:0007669"/>
    <property type="project" value="UniProtKB-EC"/>
</dbReference>
<feature type="binding site" evidence="5">
    <location>
        <position position="400"/>
    </location>
    <ligand>
        <name>Mn(2+)</name>
        <dbReference type="ChEBI" id="CHEBI:29035"/>
    </ligand>
</feature>
<feature type="binding site" evidence="5">
    <location>
        <position position="328"/>
    </location>
    <ligand>
        <name>Mn(2+)</name>
        <dbReference type="ChEBI" id="CHEBI:29035"/>
    </ligand>
</feature>
<evidence type="ECO:0000313" key="8">
    <source>
        <dbReference type="Proteomes" id="UP000250266"/>
    </source>
</evidence>
<comment type="pathway">
    <text evidence="1 6">Metabolic intermediate biosynthesis; chorismate biosynthesis; chorismate from D-erythrose 4-phosphate and phosphoenolpyruvate: step 1/7.</text>
</comment>
<feature type="binding site" evidence="5">
    <location>
        <begin position="241"/>
        <end position="242"/>
    </location>
    <ligand>
        <name>phosphoenolpyruvate</name>
        <dbReference type="ChEBI" id="CHEBI:58702"/>
    </ligand>
</feature>
<keyword evidence="5" id="KW-0104">Cadmium</keyword>
<proteinExistence type="inferred from homology"/>
<feature type="binding site" evidence="5">
    <location>
        <position position="370"/>
    </location>
    <ligand>
        <name>Mn(2+)</name>
        <dbReference type="ChEBI" id="CHEBI:29035"/>
    </ligand>
</feature>
<keyword evidence="6" id="KW-0028">Amino-acid biosynthesis</keyword>
<feature type="binding site" evidence="5">
    <location>
        <position position="296"/>
    </location>
    <ligand>
        <name>phosphoenolpyruvate</name>
        <dbReference type="ChEBI" id="CHEBI:58702"/>
    </ligand>
</feature>
<evidence type="ECO:0000256" key="1">
    <source>
        <dbReference type="ARBA" id="ARBA00004688"/>
    </source>
</evidence>
<dbReference type="SUPFAM" id="SSF51569">
    <property type="entry name" value="Aldolase"/>
    <property type="match status" value="1"/>
</dbReference>
<feature type="binding site" evidence="5">
    <location>
        <position position="264"/>
    </location>
    <ligand>
        <name>phosphoenolpyruvate</name>
        <dbReference type="ChEBI" id="CHEBI:58702"/>
    </ligand>
</feature>
<dbReference type="InterPro" id="IPR013785">
    <property type="entry name" value="Aldolase_TIM"/>
</dbReference>
<comment type="cofactor">
    <cofactor evidence="5">
        <name>Mn(2+)</name>
        <dbReference type="ChEBI" id="CHEBI:29035"/>
    </cofactor>
    <cofactor evidence="5">
        <name>Co(2+)</name>
        <dbReference type="ChEBI" id="CHEBI:48828"/>
    </cofactor>
    <cofactor evidence="5">
        <name>Cd(2+)</name>
        <dbReference type="ChEBI" id="CHEBI:48775"/>
    </cofactor>
    <text evidence="5">Binds 1 divalent cation per subunit. The enzyme is active with manganese, cobalt or cadmium ions.</text>
</comment>
<organism evidence="7 8">
    <name type="scientific">Lepidopterella palustris CBS 459.81</name>
    <dbReference type="NCBI Taxonomy" id="1314670"/>
    <lineage>
        <taxon>Eukaryota</taxon>
        <taxon>Fungi</taxon>
        <taxon>Dikarya</taxon>
        <taxon>Ascomycota</taxon>
        <taxon>Pezizomycotina</taxon>
        <taxon>Dothideomycetes</taxon>
        <taxon>Pleosporomycetidae</taxon>
        <taxon>Mytilinidiales</taxon>
        <taxon>Argynnaceae</taxon>
        <taxon>Lepidopterella</taxon>
    </lineage>
</organism>
<keyword evidence="8" id="KW-1185">Reference proteome</keyword>